<dbReference type="AlphaFoldDB" id="X1U624"/>
<accession>X1U624</accession>
<sequence>MKKFYNLRLIGFVTILSLALFFMSISFVEAQKEAKGKPPGKGKPTPPPPLVVQDINLATWDFSD</sequence>
<comment type="caution">
    <text evidence="1">The sequence shown here is derived from an EMBL/GenBank/DDBJ whole genome shotgun (WGS) entry which is preliminary data.</text>
</comment>
<protein>
    <submittedName>
        <fullName evidence="1">Uncharacterized protein</fullName>
    </submittedName>
</protein>
<gene>
    <name evidence="1" type="ORF">S12H4_39289</name>
</gene>
<evidence type="ECO:0000313" key="1">
    <source>
        <dbReference type="EMBL" id="GAI99066.1"/>
    </source>
</evidence>
<proteinExistence type="predicted"/>
<dbReference type="EMBL" id="BARW01023729">
    <property type="protein sequence ID" value="GAI99066.1"/>
    <property type="molecule type" value="Genomic_DNA"/>
</dbReference>
<name>X1U624_9ZZZZ</name>
<organism evidence="1">
    <name type="scientific">marine sediment metagenome</name>
    <dbReference type="NCBI Taxonomy" id="412755"/>
    <lineage>
        <taxon>unclassified sequences</taxon>
        <taxon>metagenomes</taxon>
        <taxon>ecological metagenomes</taxon>
    </lineage>
</organism>
<feature type="non-terminal residue" evidence="1">
    <location>
        <position position="64"/>
    </location>
</feature>
<reference evidence="1" key="1">
    <citation type="journal article" date="2014" name="Front. Microbiol.">
        <title>High frequency of phylogenetically diverse reductive dehalogenase-homologous genes in deep subseafloor sedimentary metagenomes.</title>
        <authorList>
            <person name="Kawai M."/>
            <person name="Futagami T."/>
            <person name="Toyoda A."/>
            <person name="Takaki Y."/>
            <person name="Nishi S."/>
            <person name="Hori S."/>
            <person name="Arai W."/>
            <person name="Tsubouchi T."/>
            <person name="Morono Y."/>
            <person name="Uchiyama I."/>
            <person name="Ito T."/>
            <person name="Fujiyama A."/>
            <person name="Inagaki F."/>
            <person name="Takami H."/>
        </authorList>
    </citation>
    <scope>NUCLEOTIDE SEQUENCE</scope>
    <source>
        <strain evidence="1">Expedition CK06-06</strain>
    </source>
</reference>